<dbReference type="GO" id="GO:0016616">
    <property type="term" value="F:oxidoreductase activity, acting on the CH-OH group of donors, NAD or NADP as acceptor"/>
    <property type="evidence" value="ECO:0007669"/>
    <property type="project" value="TreeGrafter"/>
</dbReference>
<keyword evidence="1" id="KW-0560">Oxidoreductase</keyword>
<feature type="domain" description="3-hydroxyisobutyrate dehydrogenase-like NAD-binding" evidence="4">
    <location>
        <begin position="161"/>
        <end position="216"/>
    </location>
</feature>
<dbReference type="Gene3D" id="1.10.1040.10">
    <property type="entry name" value="N-(1-d-carboxylethyl)-l-norvaline Dehydrogenase, domain 2"/>
    <property type="match status" value="1"/>
</dbReference>
<proteinExistence type="predicted"/>
<reference evidence="5 6" key="1">
    <citation type="submission" date="2019-02" db="EMBL/GenBank/DDBJ databases">
        <title>High diversity of culturable Acinetobacter species in natural soil and water ecosystems.</title>
        <authorList>
            <person name="Radolfova-Krizova L."/>
            <person name="Nemec A."/>
        </authorList>
    </citation>
    <scope>NUCLEOTIDE SEQUENCE [LARGE SCALE GENOMIC DNA]</scope>
    <source>
        <strain evidence="5 6">ANC 4281</strain>
    </source>
</reference>
<dbReference type="EMBL" id="SJOA01000046">
    <property type="protein sequence ID" value="TCB53351.1"/>
    <property type="molecule type" value="Genomic_DNA"/>
</dbReference>
<dbReference type="Pfam" id="PF14833">
    <property type="entry name" value="NAD_binding_11"/>
    <property type="match status" value="1"/>
</dbReference>
<feature type="domain" description="6-phosphogluconate dehydrogenase NADP-binding" evidence="3">
    <location>
        <begin position="4"/>
        <end position="153"/>
    </location>
</feature>
<dbReference type="SUPFAM" id="SSF48179">
    <property type="entry name" value="6-phosphogluconate dehydrogenase C-terminal domain-like"/>
    <property type="match status" value="1"/>
</dbReference>
<dbReference type="InterPro" id="IPR029154">
    <property type="entry name" value="HIBADH-like_NADP-bd"/>
</dbReference>
<dbReference type="InterPro" id="IPR013328">
    <property type="entry name" value="6PGD_dom2"/>
</dbReference>
<gene>
    <name evidence="5" type="ORF">E0H85_16845</name>
</gene>
<protein>
    <submittedName>
        <fullName evidence="5">NAD(P)-dependent oxidoreductase</fullName>
    </submittedName>
</protein>
<keyword evidence="2" id="KW-0520">NAD</keyword>
<dbReference type="GO" id="GO:0051287">
    <property type="term" value="F:NAD binding"/>
    <property type="evidence" value="ECO:0007669"/>
    <property type="project" value="InterPro"/>
</dbReference>
<evidence type="ECO:0000256" key="1">
    <source>
        <dbReference type="ARBA" id="ARBA00023002"/>
    </source>
</evidence>
<dbReference type="SUPFAM" id="SSF51735">
    <property type="entry name" value="NAD(P)-binding Rossmann-fold domains"/>
    <property type="match status" value="1"/>
</dbReference>
<comment type="caution">
    <text evidence="5">The sequence shown here is derived from an EMBL/GenBank/DDBJ whole genome shotgun (WGS) entry which is preliminary data.</text>
</comment>
<dbReference type="AlphaFoldDB" id="A0A4R0ECW8"/>
<evidence type="ECO:0000256" key="2">
    <source>
        <dbReference type="ARBA" id="ARBA00023027"/>
    </source>
</evidence>
<name>A0A4R0ECW8_9GAMM</name>
<dbReference type="Pfam" id="PF03446">
    <property type="entry name" value="NAD_binding_2"/>
    <property type="match status" value="1"/>
</dbReference>
<dbReference type="Gene3D" id="3.40.50.720">
    <property type="entry name" value="NAD(P)-binding Rossmann-like Domain"/>
    <property type="match status" value="1"/>
</dbReference>
<evidence type="ECO:0000259" key="3">
    <source>
        <dbReference type="Pfam" id="PF03446"/>
    </source>
</evidence>
<accession>A0A4R0ECW8</accession>
<evidence type="ECO:0000313" key="5">
    <source>
        <dbReference type="EMBL" id="TCB53351.1"/>
    </source>
</evidence>
<dbReference type="PANTHER" id="PTHR22981">
    <property type="entry name" value="3-HYDROXYISOBUTYRATE DEHYDROGENASE-RELATED"/>
    <property type="match status" value="1"/>
</dbReference>
<sequence length="262" mass="28111">MHLMIGLGPIGGNIGANLAERGQSVYGYDFNLERNREWSEETQSPSGNDLAVIDWASVASVHIAVRLADQVLSVFDALKQHTDQALTVFVHTTLSPNDAKRIFAAAPSNWRTFEAPVSGGPQGARQGSMTIFLSGPQPTDAEDKILANISGRVFSMDSYGQPALVKLLNNALGTYNLAATAQMLNLAEVHGVPAKSLFEVIAVSTGKSWMSDNLIDVQYDLLLKDVGLLHSELGSLPTINLDQGVEEAILQARTLLGVKADQ</sequence>
<dbReference type="InterPro" id="IPR036291">
    <property type="entry name" value="NAD(P)-bd_dom_sf"/>
</dbReference>
<evidence type="ECO:0000313" key="6">
    <source>
        <dbReference type="Proteomes" id="UP000291380"/>
    </source>
</evidence>
<evidence type="ECO:0000259" key="4">
    <source>
        <dbReference type="Pfam" id="PF14833"/>
    </source>
</evidence>
<dbReference type="GO" id="GO:0050661">
    <property type="term" value="F:NADP binding"/>
    <property type="evidence" value="ECO:0007669"/>
    <property type="project" value="InterPro"/>
</dbReference>
<dbReference type="OrthoDB" id="9786703at2"/>
<dbReference type="Proteomes" id="UP000291380">
    <property type="component" value="Unassembled WGS sequence"/>
</dbReference>
<organism evidence="5 6">
    <name type="scientific">Acinetobacter terrae</name>
    <dbReference type="NCBI Taxonomy" id="2731247"/>
    <lineage>
        <taxon>Bacteria</taxon>
        <taxon>Pseudomonadati</taxon>
        <taxon>Pseudomonadota</taxon>
        <taxon>Gammaproteobacteria</taxon>
        <taxon>Moraxellales</taxon>
        <taxon>Moraxellaceae</taxon>
        <taxon>Acinetobacter</taxon>
        <taxon>Acinetobacter Taxon 24</taxon>
    </lineage>
</organism>
<dbReference type="PANTHER" id="PTHR22981:SF7">
    <property type="entry name" value="3-HYDROXYISOBUTYRATE DEHYDROGENASE, MITOCHONDRIAL"/>
    <property type="match status" value="1"/>
</dbReference>
<dbReference type="InterPro" id="IPR006115">
    <property type="entry name" value="6PGDH_NADP-bd"/>
</dbReference>
<dbReference type="RefSeq" id="WP_131272273.1">
    <property type="nucleotide sequence ID" value="NZ_SJOA01000046.1"/>
</dbReference>
<dbReference type="InterPro" id="IPR008927">
    <property type="entry name" value="6-PGluconate_DH-like_C_sf"/>
</dbReference>